<dbReference type="Proteomes" id="UP000186607">
    <property type="component" value="Unassembled WGS sequence"/>
</dbReference>
<keyword evidence="2" id="KW-1185">Reference proteome</keyword>
<dbReference type="RefSeq" id="WP_075829958.1">
    <property type="nucleotide sequence ID" value="NZ_MSTI01000002.1"/>
</dbReference>
<gene>
    <name evidence="1" type="ORF">BOO71_0000040</name>
</gene>
<accession>A0A1U7P598</accession>
<reference evidence="1 2" key="1">
    <citation type="submission" date="2017-01" db="EMBL/GenBank/DDBJ databases">
        <title>Genome Analysis of Deinococcus marmoris KOPRI26562.</title>
        <authorList>
            <person name="Kim J.H."/>
            <person name="Oh H.-M."/>
        </authorList>
    </citation>
    <scope>NUCLEOTIDE SEQUENCE [LARGE SCALE GENOMIC DNA]</scope>
    <source>
        <strain evidence="1 2">KOPRI26562</strain>
    </source>
</reference>
<evidence type="ECO:0000313" key="1">
    <source>
        <dbReference type="EMBL" id="OLV20328.1"/>
    </source>
</evidence>
<dbReference type="AlphaFoldDB" id="A0A1U7P598"/>
<sequence length="78" mass="8961">MADLAPNVSERATYQEHWRDLCALPGEFTPSRDTTGQDYAFEKYIEKIGTGETDFDDVFKRNDLTAEYKAQVKSPRKP</sequence>
<dbReference type="OrthoDB" id="9815272at2"/>
<proteinExistence type="predicted"/>
<evidence type="ECO:0000313" key="2">
    <source>
        <dbReference type="Proteomes" id="UP000186607"/>
    </source>
</evidence>
<dbReference type="STRING" id="249408.BOO71_0000040"/>
<organism evidence="1 2">
    <name type="scientific">Deinococcus marmoris</name>
    <dbReference type="NCBI Taxonomy" id="249408"/>
    <lineage>
        <taxon>Bacteria</taxon>
        <taxon>Thermotogati</taxon>
        <taxon>Deinococcota</taxon>
        <taxon>Deinococci</taxon>
        <taxon>Deinococcales</taxon>
        <taxon>Deinococcaceae</taxon>
        <taxon>Deinococcus</taxon>
    </lineage>
</organism>
<name>A0A1U7P598_9DEIO</name>
<dbReference type="EMBL" id="MSTI01000002">
    <property type="protein sequence ID" value="OLV20328.1"/>
    <property type="molecule type" value="Genomic_DNA"/>
</dbReference>
<comment type="caution">
    <text evidence="1">The sequence shown here is derived from an EMBL/GenBank/DDBJ whole genome shotgun (WGS) entry which is preliminary data.</text>
</comment>
<protein>
    <submittedName>
        <fullName evidence="1">Uncharacterized protein</fullName>
    </submittedName>
</protein>